<feature type="region of interest" description="Disordered" evidence="1">
    <location>
        <begin position="324"/>
        <end position="417"/>
    </location>
</feature>
<feature type="region of interest" description="Disordered" evidence="1">
    <location>
        <begin position="437"/>
        <end position="466"/>
    </location>
</feature>
<dbReference type="Proteomes" id="UP001151760">
    <property type="component" value="Unassembled WGS sequence"/>
</dbReference>
<feature type="compositionally biased region" description="Acidic residues" evidence="1">
    <location>
        <begin position="407"/>
        <end position="417"/>
    </location>
</feature>
<reference evidence="2" key="2">
    <citation type="submission" date="2022-01" db="EMBL/GenBank/DDBJ databases">
        <authorList>
            <person name="Yamashiro T."/>
            <person name="Shiraishi A."/>
            <person name="Satake H."/>
            <person name="Nakayama K."/>
        </authorList>
    </citation>
    <scope>NUCLEOTIDE SEQUENCE</scope>
</reference>
<feature type="compositionally biased region" description="Polar residues" evidence="1">
    <location>
        <begin position="610"/>
        <end position="627"/>
    </location>
</feature>
<keyword evidence="3" id="KW-1185">Reference proteome</keyword>
<comment type="caution">
    <text evidence="2">The sequence shown here is derived from an EMBL/GenBank/DDBJ whole genome shotgun (WGS) entry which is preliminary data.</text>
</comment>
<feature type="compositionally biased region" description="Basic and acidic residues" evidence="1">
    <location>
        <begin position="369"/>
        <end position="382"/>
    </location>
</feature>
<accession>A0ABQ4WV07</accession>
<feature type="compositionally biased region" description="Basic and acidic residues" evidence="1">
    <location>
        <begin position="347"/>
        <end position="357"/>
    </location>
</feature>
<feature type="region of interest" description="Disordered" evidence="1">
    <location>
        <begin position="584"/>
        <end position="628"/>
    </location>
</feature>
<name>A0ABQ4WV07_9ASTR</name>
<proteinExistence type="predicted"/>
<evidence type="ECO:0000313" key="2">
    <source>
        <dbReference type="EMBL" id="GJS56741.1"/>
    </source>
</evidence>
<sequence length="923" mass="105848">MKQDKAQQTARDEKFVPLDDRVKIGKSNLRMDPSVTQREETYQAVLDIIENAPCYNAFIISADVPEIYMQQFWLMIKKVKRSSFYQFDIDNKTCQIDVELCINLGESLELSSTDVKVDYAALIWENLQYQIDYRQSKVRRREIMAYPSAKSSFETRLHALDDCPYTNCSSKMDVILTISLKVFSLYSDMWITNEIKKSEAYKMYFKYFTCLIYPKKGRGGGAQGIKATDAPKQTNFVRKKTTDASKKKLPKRKSVLHDESNESEGEPENRRTGRKKRTPRALFIQEPLSVHVKKTQKSSGKFKGIKWLSNATQLEIDTQKSIKASKRESKFQHQSGCLSEGVGLRPEVPDEPIRDYADSDEGAGTSPKVSDESKDKKEKLEDILWLSTYDDGSENDDEEDYKSIDIEMTDDERTDTDVEDQVKGVAKMIIVEEAKEENTKRIGEQKDDEELKVNEEQKGDDQDGDVQELKQADHSTVILASIKSQVPSVVKDYLGSSLPDASQKVLQSHTKELKNELFEKRDYKDVIEELVQAHVINKVKNFLPKFLPQAVNEALEKTLLIVGQSSSQELFNALTWSMLLDETNMGKGDKPNSVPKKRNRGDNHDEDPSAGSNHGKTLAKTSKSGKSVTAKELVEEPVFEKALNDILKKDWFKDSPKPEVLDPDWNTVKIIDDASEQSWFNEMVQAEKPPLTFDELMSTPIDFSVFIMNRLKLNKITREVLVGPVFNLLKGTCESCVELEYNMEECFRALTDQLDWANPEGHKRSFDMSQPLPLQDKDGRLVVPVEFFFNNDLEYLKAGNKERSGKEIWVWLLKEGELIRNFTSSKKLFNLDGGVIVDFVTALKMFTQGIIVKNMVEDVQLVKEPYTPNYDPPGFIYKDKSKKKRLMRLNEIHKFCDETLQSVRKIIRERLLNFKFGYNKAMP</sequence>
<feature type="region of interest" description="Disordered" evidence="1">
    <location>
        <begin position="232"/>
        <end position="281"/>
    </location>
</feature>
<evidence type="ECO:0000256" key="1">
    <source>
        <dbReference type="SAM" id="MobiDB-lite"/>
    </source>
</evidence>
<protein>
    <submittedName>
        <fullName evidence="2">Uncharacterized protein</fullName>
    </submittedName>
</protein>
<organism evidence="2 3">
    <name type="scientific">Tanacetum coccineum</name>
    <dbReference type="NCBI Taxonomy" id="301880"/>
    <lineage>
        <taxon>Eukaryota</taxon>
        <taxon>Viridiplantae</taxon>
        <taxon>Streptophyta</taxon>
        <taxon>Embryophyta</taxon>
        <taxon>Tracheophyta</taxon>
        <taxon>Spermatophyta</taxon>
        <taxon>Magnoliopsida</taxon>
        <taxon>eudicotyledons</taxon>
        <taxon>Gunneridae</taxon>
        <taxon>Pentapetalae</taxon>
        <taxon>asterids</taxon>
        <taxon>campanulids</taxon>
        <taxon>Asterales</taxon>
        <taxon>Asteraceae</taxon>
        <taxon>Asteroideae</taxon>
        <taxon>Anthemideae</taxon>
        <taxon>Anthemidinae</taxon>
        <taxon>Tanacetum</taxon>
    </lineage>
</organism>
<gene>
    <name evidence="2" type="ORF">Tco_0651525</name>
</gene>
<feature type="compositionally biased region" description="Acidic residues" evidence="1">
    <location>
        <begin position="391"/>
        <end position="400"/>
    </location>
</feature>
<dbReference type="EMBL" id="BQNB010008957">
    <property type="protein sequence ID" value="GJS56741.1"/>
    <property type="molecule type" value="Genomic_DNA"/>
</dbReference>
<reference evidence="2" key="1">
    <citation type="journal article" date="2022" name="Int. J. Mol. Sci.">
        <title>Draft Genome of Tanacetum Coccineum: Genomic Comparison of Closely Related Tanacetum-Family Plants.</title>
        <authorList>
            <person name="Yamashiro T."/>
            <person name="Shiraishi A."/>
            <person name="Nakayama K."/>
            <person name="Satake H."/>
        </authorList>
    </citation>
    <scope>NUCLEOTIDE SEQUENCE</scope>
</reference>
<evidence type="ECO:0000313" key="3">
    <source>
        <dbReference type="Proteomes" id="UP001151760"/>
    </source>
</evidence>